<gene>
    <name evidence="2" type="ORF">DFP77_1446</name>
</gene>
<dbReference type="Proteomes" id="UP000253506">
    <property type="component" value="Unassembled WGS sequence"/>
</dbReference>
<organism evidence="2 3">
    <name type="scientific">Marinomonas foliarum</name>
    <dbReference type="NCBI Taxonomy" id="491950"/>
    <lineage>
        <taxon>Bacteria</taxon>
        <taxon>Pseudomonadati</taxon>
        <taxon>Pseudomonadota</taxon>
        <taxon>Gammaproteobacteria</taxon>
        <taxon>Oceanospirillales</taxon>
        <taxon>Oceanospirillaceae</taxon>
        <taxon>Marinomonas</taxon>
    </lineage>
</organism>
<name>A0A368ZKK7_9GAMM</name>
<dbReference type="InterPro" id="IPR007486">
    <property type="entry name" value="YebE"/>
</dbReference>
<sequence length="241" mass="26217">MNINSLLNNIMGTVDTGINKATTKAKSSSIPGGFMGGAAAGGLAAMLLTNKKARKMGGKAIKYGGMAAVGGMAYKAWRNHKESQSMTQLSNIAPNQSFGSSTTPAVPEGSIFDLAEEKPTQQIENMRLILIRAMISAAKADGHIDTIERTRIEQQISDLGINAEEQRFLIEQLRAASDPITIARLSESEEQATEIYLVSMLAIDIDTEEERRYLDRLGDALHLPSDLRQNIEYEVSYIQAP</sequence>
<reference evidence="2 3" key="1">
    <citation type="submission" date="2018-07" db="EMBL/GenBank/DDBJ databases">
        <title>Genomic Encyclopedia of Type Strains, Phase III (KMG-III): the genomes of soil and plant-associated and newly described type strains.</title>
        <authorList>
            <person name="Whitman W."/>
        </authorList>
    </citation>
    <scope>NUCLEOTIDE SEQUENCE [LARGE SCALE GENOMIC DNA]</scope>
    <source>
        <strain evidence="2 3">CECT 7731</strain>
    </source>
</reference>
<accession>A0A368ZKK7</accession>
<keyword evidence="1" id="KW-0472">Membrane</keyword>
<protein>
    <submittedName>
        <fullName evidence="2">Uncharacterized membrane protein YebE (DUF533 family)</fullName>
    </submittedName>
</protein>
<keyword evidence="1" id="KW-1133">Transmembrane helix</keyword>
<evidence type="ECO:0000313" key="2">
    <source>
        <dbReference type="EMBL" id="RCW94644.1"/>
    </source>
</evidence>
<comment type="caution">
    <text evidence="2">The sequence shown here is derived from an EMBL/GenBank/DDBJ whole genome shotgun (WGS) entry which is preliminary data.</text>
</comment>
<dbReference type="Gene3D" id="1.10.3680.10">
    <property type="entry name" value="TerB-like"/>
    <property type="match status" value="1"/>
</dbReference>
<evidence type="ECO:0000313" key="3">
    <source>
        <dbReference type="Proteomes" id="UP000253506"/>
    </source>
</evidence>
<dbReference type="CDD" id="cd07178">
    <property type="entry name" value="terB_like_YebE"/>
    <property type="match status" value="1"/>
</dbReference>
<dbReference type="AlphaFoldDB" id="A0A368ZKK7"/>
<keyword evidence="1" id="KW-0812">Transmembrane</keyword>
<dbReference type="InterPro" id="IPR029024">
    <property type="entry name" value="TerB-like"/>
</dbReference>
<dbReference type="Pfam" id="PF04391">
    <property type="entry name" value="DUF533"/>
    <property type="match status" value="1"/>
</dbReference>
<proteinExistence type="predicted"/>
<dbReference type="EMBL" id="QPJQ01000044">
    <property type="protein sequence ID" value="RCW94644.1"/>
    <property type="molecule type" value="Genomic_DNA"/>
</dbReference>
<dbReference type="OrthoDB" id="5459344at2"/>
<dbReference type="RefSeq" id="WP_114413506.1">
    <property type="nucleotide sequence ID" value="NZ_QPJQ01000044.1"/>
</dbReference>
<dbReference type="SUPFAM" id="SSF158682">
    <property type="entry name" value="TerB-like"/>
    <property type="match status" value="1"/>
</dbReference>
<evidence type="ECO:0000256" key="1">
    <source>
        <dbReference type="SAM" id="Phobius"/>
    </source>
</evidence>
<feature type="transmembrane region" description="Helical" evidence="1">
    <location>
        <begin position="30"/>
        <end position="48"/>
    </location>
</feature>